<name>A0AAD7UJH4_9STRA</name>
<gene>
    <name evidence="1" type="ORF">CTAYLR_008071</name>
</gene>
<sequence length="181" mass="19961">MVDIAAEVKASPQWSWKRVAAELSELGVGDVDEKSFWEESHAGAAVAILKSRFEAEVARARTVFAAEKRLFLDIDGVLNRTQSASHVRLDPDLVRKLRNICVRAGNVKIVLSTFWREFDAYLVFVLGRLGVPAPVVGRTPGNPTDPDYDRGIPRAREISACLRSSSCPPGVPYVIIDDRSV</sequence>
<organism evidence="1 2">
    <name type="scientific">Chrysophaeum taylorii</name>
    <dbReference type="NCBI Taxonomy" id="2483200"/>
    <lineage>
        <taxon>Eukaryota</taxon>
        <taxon>Sar</taxon>
        <taxon>Stramenopiles</taxon>
        <taxon>Ochrophyta</taxon>
        <taxon>Pelagophyceae</taxon>
        <taxon>Pelagomonadales</taxon>
        <taxon>Pelagomonadaceae</taxon>
        <taxon>Chrysophaeum</taxon>
    </lineage>
</organism>
<dbReference type="EMBL" id="JAQMWT010000145">
    <property type="protein sequence ID" value="KAJ8609238.1"/>
    <property type="molecule type" value="Genomic_DNA"/>
</dbReference>
<dbReference type="Pfam" id="PF18143">
    <property type="entry name" value="HAD_SAK_2"/>
    <property type="match status" value="1"/>
</dbReference>
<protein>
    <submittedName>
        <fullName evidence="1">Uncharacterized protein</fullName>
    </submittedName>
</protein>
<accession>A0AAD7UJH4</accession>
<reference evidence="1" key="1">
    <citation type="submission" date="2023-01" db="EMBL/GenBank/DDBJ databases">
        <title>Metagenome sequencing of chrysophaentin producing Chrysophaeum taylorii.</title>
        <authorList>
            <person name="Davison J."/>
            <person name="Bewley C."/>
        </authorList>
    </citation>
    <scope>NUCLEOTIDE SEQUENCE</scope>
    <source>
        <strain evidence="1">NIES-1699</strain>
    </source>
</reference>
<evidence type="ECO:0000313" key="1">
    <source>
        <dbReference type="EMBL" id="KAJ8609238.1"/>
    </source>
</evidence>
<dbReference type="Proteomes" id="UP001230188">
    <property type="component" value="Unassembled WGS sequence"/>
</dbReference>
<evidence type="ECO:0000313" key="2">
    <source>
        <dbReference type="Proteomes" id="UP001230188"/>
    </source>
</evidence>
<dbReference type="AlphaFoldDB" id="A0AAD7UJH4"/>
<comment type="caution">
    <text evidence="1">The sequence shown here is derived from an EMBL/GenBank/DDBJ whole genome shotgun (WGS) entry which is preliminary data.</text>
</comment>
<proteinExistence type="predicted"/>
<keyword evidence="2" id="KW-1185">Reference proteome</keyword>